<reference evidence="7" key="2">
    <citation type="submission" date="2011-10" db="EMBL/GenBank/DDBJ databases">
        <title>The Genome Sequence of Granulicatella elegans ATCC 700633.</title>
        <authorList>
            <consortium name="The Broad Institute Genome Sequencing Platform"/>
            <consortium name="The Broad Institute Genome Sequencing Center for Infectious Disease"/>
            <person name="Earl A."/>
            <person name="Ward D."/>
            <person name="Feldgarden M."/>
            <person name="Gevers D."/>
            <person name="Sibley C.D."/>
            <person name="Field T.R."/>
            <person name="Grinwis M."/>
            <person name="Eshaghurshan C.S."/>
            <person name="Surette M.G."/>
            <person name="Young S.K."/>
            <person name="Zeng Q."/>
            <person name="Gargeya S."/>
            <person name="Fitzgerald M."/>
            <person name="Haas B."/>
            <person name="Abouelleil A."/>
            <person name="Alvarado L."/>
            <person name="Arachchi H.M."/>
            <person name="Berlin A."/>
            <person name="Brown A."/>
            <person name="Chapman S.B."/>
            <person name="Chen Z."/>
            <person name="Dunbar C."/>
            <person name="Freedman E."/>
            <person name="Gearin G."/>
            <person name="Goldberg J."/>
            <person name="Griggs A."/>
            <person name="Gujja S."/>
            <person name="Heiman D."/>
            <person name="Howarth C."/>
            <person name="Larson L."/>
            <person name="Lui A."/>
            <person name="MacDonald P.J.P."/>
            <person name="Montmayeur A."/>
            <person name="Murphy C."/>
            <person name="Neiman D."/>
            <person name="Pearson M."/>
            <person name="Priest M."/>
            <person name="Roberts A."/>
            <person name="Saif S."/>
            <person name="Shea T."/>
            <person name="Shenoy N."/>
            <person name="Sisk P."/>
            <person name="Stolte C."/>
            <person name="Sykes S."/>
            <person name="Wortman J."/>
            <person name="Nusbaum C."/>
            <person name="Birren B."/>
        </authorList>
    </citation>
    <scope>NUCLEOTIDE SEQUENCE [LARGE SCALE GENOMIC DNA]</scope>
    <source>
        <strain evidence="7">ATCC 700633</strain>
    </source>
</reference>
<dbReference type="HOGENOM" id="CLU_014015_2_0_9"/>
<dbReference type="PANTHER" id="PTHR12001:SF69">
    <property type="entry name" value="ALL TRANS-POLYPRENYL-DIPHOSPHATE SYNTHASE PDSS1"/>
    <property type="match status" value="1"/>
</dbReference>
<gene>
    <name evidence="7" type="ORF">HMPREF0446_01691</name>
</gene>
<organism evidence="7 8">
    <name type="scientific">Granulicatella elegans ATCC 700633</name>
    <dbReference type="NCBI Taxonomy" id="626369"/>
    <lineage>
        <taxon>Bacteria</taxon>
        <taxon>Bacillati</taxon>
        <taxon>Bacillota</taxon>
        <taxon>Bacilli</taxon>
        <taxon>Lactobacillales</taxon>
        <taxon>Carnobacteriaceae</taxon>
        <taxon>Granulicatella</taxon>
    </lineage>
</organism>
<evidence type="ECO:0000256" key="2">
    <source>
        <dbReference type="ARBA" id="ARBA00006706"/>
    </source>
</evidence>
<dbReference type="SUPFAM" id="SSF48576">
    <property type="entry name" value="Terpenoid synthases"/>
    <property type="match status" value="1"/>
</dbReference>
<evidence type="ECO:0000256" key="6">
    <source>
        <dbReference type="RuleBase" id="RU004466"/>
    </source>
</evidence>
<dbReference type="STRING" id="626369.HMPREF0446_01691"/>
<dbReference type="Pfam" id="PF00348">
    <property type="entry name" value="polyprenyl_synt"/>
    <property type="match status" value="1"/>
</dbReference>
<dbReference type="GO" id="GO:0008299">
    <property type="term" value="P:isoprenoid biosynthetic process"/>
    <property type="evidence" value="ECO:0007669"/>
    <property type="project" value="InterPro"/>
</dbReference>
<keyword evidence="4" id="KW-0479">Metal-binding</keyword>
<evidence type="ECO:0000256" key="4">
    <source>
        <dbReference type="ARBA" id="ARBA00022723"/>
    </source>
</evidence>
<dbReference type="InterPro" id="IPR033749">
    <property type="entry name" value="Polyprenyl_synt_CS"/>
</dbReference>
<sequence length="325" mass="37001">MEMIHSMWNEYPFLKQELSAIRHLMLDSVEMEDEDIHQAIVEMLQQGGKMIRPAYLTLFANWSNNGNPQQVRAVAAALELLHVATLLHDDVIDEADMRRGQETLNARYGNRVAIYAGDFVLTSCYQLLSTHLSDLEGITLPTNGMARVVEGELAQMRNRYRYDLGLQEYLKRIEGKTAQLFMVSCYMGAKLGQMDDALRAKKIGQQIGMAFQILDDILDYQVTPQEFGKPVLEDVAQGIYTAPLIYALEKESQKIIPLLEKKQEISEQEKLLLRKLVQDSGGVQKAQQLAMQYTKQALSQIERLPESDMKATLTQLTKQLLERTM</sequence>
<evidence type="ECO:0008006" key="9">
    <source>
        <dbReference type="Google" id="ProtNLM"/>
    </source>
</evidence>
<comment type="cofactor">
    <cofactor evidence="1">
        <name>Mg(2+)</name>
        <dbReference type="ChEBI" id="CHEBI:18420"/>
    </cofactor>
</comment>
<dbReference type="PROSITE" id="PS00723">
    <property type="entry name" value="POLYPRENYL_SYNTHASE_1"/>
    <property type="match status" value="1"/>
</dbReference>
<dbReference type="GO" id="GO:0046872">
    <property type="term" value="F:metal ion binding"/>
    <property type="evidence" value="ECO:0007669"/>
    <property type="project" value="UniProtKB-KW"/>
</dbReference>
<dbReference type="PROSITE" id="PS00444">
    <property type="entry name" value="POLYPRENYL_SYNTHASE_2"/>
    <property type="match status" value="1"/>
</dbReference>
<dbReference type="GO" id="GO:0004659">
    <property type="term" value="F:prenyltransferase activity"/>
    <property type="evidence" value="ECO:0007669"/>
    <property type="project" value="InterPro"/>
</dbReference>
<evidence type="ECO:0000313" key="8">
    <source>
        <dbReference type="Proteomes" id="UP000002939"/>
    </source>
</evidence>
<dbReference type="InterPro" id="IPR000092">
    <property type="entry name" value="Polyprenyl_synt"/>
</dbReference>
<evidence type="ECO:0000256" key="5">
    <source>
        <dbReference type="ARBA" id="ARBA00022842"/>
    </source>
</evidence>
<reference evidence="7" key="1">
    <citation type="submission" date="2009-09" db="EMBL/GenBank/DDBJ databases">
        <authorList>
            <consortium name="The Broad Institute Genome Sequencing Platform"/>
            <person name="Ward D."/>
            <person name="Feldgarden M."/>
            <person name="Earl A."/>
            <person name="Young S.K."/>
            <person name="Zeng Q."/>
            <person name="Koehrsen M."/>
            <person name="Alvarado L."/>
            <person name="Berlin A."/>
            <person name="Bochicchio J."/>
            <person name="Borenstein D."/>
            <person name="Chapman S.B."/>
            <person name="Chen Z."/>
            <person name="Engels R."/>
            <person name="Freedman E."/>
            <person name="Gellesch M."/>
            <person name="Goldberg J."/>
            <person name="Griggs A."/>
            <person name="Gujja S."/>
            <person name="Heilman E."/>
            <person name="Heiman D."/>
            <person name="Hepburn T."/>
            <person name="Howarth C."/>
            <person name="Jen D."/>
            <person name="Larson L."/>
            <person name="Lewis B."/>
            <person name="Mehta T."/>
            <person name="Park D."/>
            <person name="Pearson M."/>
            <person name="Roberts A."/>
            <person name="Saif S."/>
            <person name="Shea T."/>
            <person name="Shenoy N."/>
            <person name="Sisk P."/>
            <person name="Stolte C."/>
            <person name="Sykes S."/>
            <person name="Thomson T."/>
            <person name="Walk T."/>
            <person name="White J."/>
            <person name="Yandava C."/>
            <person name="Sibley C.D."/>
            <person name="Field T.R."/>
            <person name="Grinwis M."/>
            <person name="Eshaghurshan C.S."/>
            <person name="Surette M.G."/>
            <person name="Haas B."/>
            <person name="Nusbaum C."/>
            <person name="Birren B."/>
        </authorList>
    </citation>
    <scope>NUCLEOTIDE SEQUENCE [LARGE SCALE GENOMIC DNA]</scope>
    <source>
        <strain evidence="7">ATCC 700633</strain>
    </source>
</reference>
<dbReference type="InterPro" id="IPR008949">
    <property type="entry name" value="Isoprenoid_synthase_dom_sf"/>
</dbReference>
<evidence type="ECO:0000256" key="1">
    <source>
        <dbReference type="ARBA" id="ARBA00001946"/>
    </source>
</evidence>
<protein>
    <recommendedName>
        <fullName evidence="9">Polyprenyl synthetase</fullName>
    </recommendedName>
</protein>
<dbReference type="eggNOG" id="COG0142">
    <property type="taxonomic scope" value="Bacteria"/>
</dbReference>
<dbReference type="RefSeq" id="WP_006703968.1">
    <property type="nucleotide sequence ID" value="NZ_KI391971.1"/>
</dbReference>
<keyword evidence="3 6" id="KW-0808">Transferase</keyword>
<dbReference type="PANTHER" id="PTHR12001">
    <property type="entry name" value="GERANYLGERANYL PYROPHOSPHATE SYNTHASE"/>
    <property type="match status" value="1"/>
</dbReference>
<keyword evidence="5" id="KW-0460">Magnesium</keyword>
<dbReference type="AlphaFoldDB" id="D0BP06"/>
<dbReference type="SFLD" id="SFLDS00005">
    <property type="entry name" value="Isoprenoid_Synthase_Type_I"/>
    <property type="match status" value="1"/>
</dbReference>
<proteinExistence type="inferred from homology"/>
<dbReference type="Gene3D" id="1.10.600.10">
    <property type="entry name" value="Farnesyl Diphosphate Synthase"/>
    <property type="match status" value="1"/>
</dbReference>
<evidence type="ECO:0000256" key="3">
    <source>
        <dbReference type="ARBA" id="ARBA00022679"/>
    </source>
</evidence>
<evidence type="ECO:0000313" key="7">
    <source>
        <dbReference type="EMBL" id="EEW92285.1"/>
    </source>
</evidence>
<dbReference type="OrthoDB" id="9805316at2"/>
<comment type="similarity">
    <text evidence="2 6">Belongs to the FPP/GGPP synthase family.</text>
</comment>
<keyword evidence="8" id="KW-1185">Reference proteome</keyword>
<comment type="caution">
    <text evidence="7">The sequence shown here is derived from an EMBL/GenBank/DDBJ whole genome shotgun (WGS) entry which is preliminary data.</text>
</comment>
<dbReference type="EMBL" id="ACRF02000004">
    <property type="protein sequence ID" value="EEW92285.1"/>
    <property type="molecule type" value="Genomic_DNA"/>
</dbReference>
<dbReference type="CDD" id="cd00685">
    <property type="entry name" value="Trans_IPPS_HT"/>
    <property type="match status" value="1"/>
</dbReference>
<dbReference type="Proteomes" id="UP000002939">
    <property type="component" value="Unassembled WGS sequence"/>
</dbReference>
<accession>D0BP06</accession>
<name>D0BP06_9LACT</name>